<organism evidence="1 2">
    <name type="scientific">Paragemmobacter straminiformis</name>
    <dbReference type="NCBI Taxonomy" id="2045119"/>
    <lineage>
        <taxon>Bacteria</taxon>
        <taxon>Pseudomonadati</taxon>
        <taxon>Pseudomonadota</taxon>
        <taxon>Alphaproteobacteria</taxon>
        <taxon>Rhodobacterales</taxon>
        <taxon>Paracoccaceae</taxon>
        <taxon>Paragemmobacter</taxon>
    </lineage>
</organism>
<dbReference type="InterPro" id="IPR003477">
    <property type="entry name" value="PemK-like"/>
</dbReference>
<sequence>MKLNFHPRAGQVLMCDFRGFEVPEMVKVRPVVVVSPRLPYREHIVAIVPLSLTAPQRTYPFTVRLSKNYNPLETEDLPVWAKCDMLMNIGLHRLKGFKVDRRKWLTPQTTGDDLAAVRAGVLAALGHVCS</sequence>
<dbReference type="InterPro" id="IPR011067">
    <property type="entry name" value="Plasmid_toxin/cell-grow_inhib"/>
</dbReference>
<reference evidence="1 2" key="1">
    <citation type="journal article" date="2017" name="Int. J. Syst. Evol. Microbiol.">
        <title>Gemmobacter straminiformis sp. nov., isolated from an artificial fountain.</title>
        <authorList>
            <person name="Kang J.Y."/>
            <person name="Kim M.J."/>
            <person name="Chun J."/>
            <person name="Son K.P."/>
            <person name="Jahng K.Y."/>
        </authorList>
    </citation>
    <scope>NUCLEOTIDE SEQUENCE [LARGE SCALE GENOMIC DNA]</scope>
    <source>
        <strain evidence="1 2">CAM-8</strain>
    </source>
</reference>
<evidence type="ECO:0000313" key="1">
    <source>
        <dbReference type="EMBL" id="MBC2836833.1"/>
    </source>
</evidence>
<comment type="caution">
    <text evidence="1">The sequence shown here is derived from an EMBL/GenBank/DDBJ whole genome shotgun (WGS) entry which is preliminary data.</text>
</comment>
<protein>
    <submittedName>
        <fullName evidence="1">Type II toxin-antitoxin system PemK/MazF family toxin</fullName>
    </submittedName>
</protein>
<dbReference type="Gene3D" id="2.30.30.110">
    <property type="match status" value="1"/>
</dbReference>
<dbReference type="AlphaFoldDB" id="A0A842IBP6"/>
<dbReference type="Proteomes" id="UP000555411">
    <property type="component" value="Unassembled WGS sequence"/>
</dbReference>
<evidence type="ECO:0000313" key="2">
    <source>
        <dbReference type="Proteomes" id="UP000555411"/>
    </source>
</evidence>
<accession>A0A842IBP6</accession>
<dbReference type="RefSeq" id="WP_185798438.1">
    <property type="nucleotide sequence ID" value="NZ_JACLQD010000004.1"/>
</dbReference>
<dbReference type="GO" id="GO:0003677">
    <property type="term" value="F:DNA binding"/>
    <property type="evidence" value="ECO:0007669"/>
    <property type="project" value="InterPro"/>
</dbReference>
<keyword evidence="2" id="KW-1185">Reference proteome</keyword>
<dbReference type="SUPFAM" id="SSF50118">
    <property type="entry name" value="Cell growth inhibitor/plasmid maintenance toxic component"/>
    <property type="match status" value="1"/>
</dbReference>
<name>A0A842IBP6_9RHOB</name>
<dbReference type="Pfam" id="PF02452">
    <property type="entry name" value="PemK_toxin"/>
    <property type="match status" value="1"/>
</dbReference>
<proteinExistence type="predicted"/>
<gene>
    <name evidence="1" type="ORF">H7F16_15045</name>
</gene>
<dbReference type="EMBL" id="JACLQD010000004">
    <property type="protein sequence ID" value="MBC2836833.1"/>
    <property type="molecule type" value="Genomic_DNA"/>
</dbReference>